<proteinExistence type="predicted"/>
<evidence type="ECO:0000313" key="1">
    <source>
        <dbReference type="EMBL" id="GFD44441.1"/>
    </source>
</evidence>
<comment type="caution">
    <text evidence="1">The sequence shown here is derived from an EMBL/GenBank/DDBJ whole genome shotgun (WGS) entry which is preliminary data.</text>
</comment>
<gene>
    <name evidence="1" type="ORF">Tci_916410</name>
</gene>
<sequence length="39" mass="4306">TPAEMKRMQNVPYASTVGSIMYAVRCTRPDVAFAQNITS</sequence>
<feature type="non-terminal residue" evidence="1">
    <location>
        <position position="1"/>
    </location>
</feature>
<organism evidence="1">
    <name type="scientific">Tanacetum cinerariifolium</name>
    <name type="common">Dalmatian daisy</name>
    <name type="synonym">Chrysanthemum cinerariifolium</name>
    <dbReference type="NCBI Taxonomy" id="118510"/>
    <lineage>
        <taxon>Eukaryota</taxon>
        <taxon>Viridiplantae</taxon>
        <taxon>Streptophyta</taxon>
        <taxon>Embryophyta</taxon>
        <taxon>Tracheophyta</taxon>
        <taxon>Spermatophyta</taxon>
        <taxon>Magnoliopsida</taxon>
        <taxon>eudicotyledons</taxon>
        <taxon>Gunneridae</taxon>
        <taxon>Pentapetalae</taxon>
        <taxon>asterids</taxon>
        <taxon>campanulids</taxon>
        <taxon>Asterales</taxon>
        <taxon>Asteraceae</taxon>
        <taxon>Asteroideae</taxon>
        <taxon>Anthemideae</taxon>
        <taxon>Anthemidinae</taxon>
        <taxon>Tanacetum</taxon>
    </lineage>
</organism>
<accession>A0A699WIF2</accession>
<dbReference type="EMBL" id="BKCJ011622460">
    <property type="protein sequence ID" value="GFD44441.1"/>
    <property type="molecule type" value="Genomic_DNA"/>
</dbReference>
<reference evidence="1" key="1">
    <citation type="journal article" date="2019" name="Sci. Rep.">
        <title>Draft genome of Tanacetum cinerariifolium, the natural source of mosquito coil.</title>
        <authorList>
            <person name="Yamashiro T."/>
            <person name="Shiraishi A."/>
            <person name="Satake H."/>
            <person name="Nakayama K."/>
        </authorList>
    </citation>
    <scope>NUCLEOTIDE SEQUENCE</scope>
</reference>
<name>A0A699WIF2_TANCI</name>
<protein>
    <submittedName>
        <fullName evidence="1">Retrovirus-related Pol polyprotein from transposon TNT 1-94</fullName>
    </submittedName>
</protein>
<dbReference type="AlphaFoldDB" id="A0A699WIF2"/>